<evidence type="ECO:0000313" key="1">
    <source>
        <dbReference type="EMBL" id="MCC2198361.1"/>
    </source>
</evidence>
<keyword evidence="1" id="KW-0378">Hydrolase</keyword>
<protein>
    <submittedName>
        <fullName evidence="1">Alpha/beta hydrolase</fullName>
    </submittedName>
</protein>
<reference evidence="1" key="1">
    <citation type="submission" date="2021-10" db="EMBL/GenBank/DDBJ databases">
        <title>Anaerobic single-cell dispensing facilitates the cultivation of human gut bacteria.</title>
        <authorList>
            <person name="Afrizal A."/>
        </authorList>
    </citation>
    <scope>NUCLEOTIDE SEQUENCE</scope>
    <source>
        <strain evidence="1">CLA-AA-H233</strain>
    </source>
</reference>
<accession>A0ABS8F550</accession>
<dbReference type="RefSeq" id="WP_227619957.1">
    <property type="nucleotide sequence ID" value="NZ_JAJEQL010000002.1"/>
</dbReference>
<comment type="caution">
    <text evidence="1">The sequence shown here is derived from an EMBL/GenBank/DDBJ whole genome shotgun (WGS) entry which is preliminary data.</text>
</comment>
<proteinExistence type="predicted"/>
<keyword evidence="2" id="KW-1185">Reference proteome</keyword>
<dbReference type="EMBL" id="JAJEQL010000002">
    <property type="protein sequence ID" value="MCC2198361.1"/>
    <property type="molecule type" value="Genomic_DNA"/>
</dbReference>
<dbReference type="Proteomes" id="UP001430637">
    <property type="component" value="Unassembled WGS sequence"/>
</dbReference>
<dbReference type="Gene3D" id="3.40.50.1820">
    <property type="entry name" value="alpha/beta hydrolase"/>
    <property type="match status" value="1"/>
</dbReference>
<organism evidence="1 2">
    <name type="scientific">Faecalibacterium butyricigenerans</name>
    <dbReference type="NCBI Taxonomy" id="1851427"/>
    <lineage>
        <taxon>Bacteria</taxon>
        <taxon>Bacillati</taxon>
        <taxon>Bacillota</taxon>
        <taxon>Clostridia</taxon>
        <taxon>Eubacteriales</taxon>
        <taxon>Oscillospiraceae</taxon>
        <taxon>Faecalibacterium</taxon>
    </lineage>
</organism>
<gene>
    <name evidence="1" type="ORF">LKD23_01025</name>
</gene>
<sequence>MKKLEFEIAGIPALLVGEPSERLYLYVHGKMGCKEEALDFAERACPAGYQVLAIDLLEHGQRKGRTKKLLPWVAVPELQAVYRYAAARWPEVSLRATSIGAWLSMQALQRMPLEKALLVSPVVDMEDLITHMMQWADVTGAQLEAKGEIPTTFGETLSWPYLCWVKEHPICWKVPTQVLYGGKDNLTSRPVIEAFCDKSSATLTVMEEGEHWFHTELQLSVLQEWERAHI</sequence>
<evidence type="ECO:0000313" key="2">
    <source>
        <dbReference type="Proteomes" id="UP001430637"/>
    </source>
</evidence>
<dbReference type="InterPro" id="IPR029058">
    <property type="entry name" value="AB_hydrolase_fold"/>
</dbReference>
<dbReference type="GO" id="GO:0016787">
    <property type="term" value="F:hydrolase activity"/>
    <property type="evidence" value="ECO:0007669"/>
    <property type="project" value="UniProtKB-KW"/>
</dbReference>
<dbReference type="SUPFAM" id="SSF53474">
    <property type="entry name" value="alpha/beta-Hydrolases"/>
    <property type="match status" value="1"/>
</dbReference>
<name>A0ABS8F550_9FIRM</name>